<dbReference type="GO" id="GO:0005886">
    <property type="term" value="C:plasma membrane"/>
    <property type="evidence" value="ECO:0007669"/>
    <property type="project" value="TreeGrafter"/>
</dbReference>
<reference evidence="6 7" key="1">
    <citation type="submission" date="2017-09" db="EMBL/GenBank/DDBJ databases">
        <title>Depth-based differentiation of microbial function through sediment-hosted aquifers and enrichment of novel symbionts in the deep terrestrial subsurface.</title>
        <authorList>
            <person name="Probst A.J."/>
            <person name="Ladd B."/>
            <person name="Jarett J.K."/>
            <person name="Geller-Mcgrath D.E."/>
            <person name="Sieber C.M."/>
            <person name="Emerson J.B."/>
            <person name="Anantharaman K."/>
            <person name="Thomas B.C."/>
            <person name="Malmstrom R."/>
            <person name="Stieglmeier M."/>
            <person name="Klingl A."/>
            <person name="Woyke T."/>
            <person name="Ryan C.M."/>
            <person name="Banfield J.F."/>
        </authorList>
    </citation>
    <scope>NUCLEOTIDE SEQUENCE [LARGE SCALE GENOMIC DNA]</scope>
    <source>
        <strain evidence="6">CG10_big_fil_rev_8_21_14_0_10_51_16</strain>
    </source>
</reference>
<comment type="similarity">
    <text evidence="1">Belongs to the MreC family.</text>
</comment>
<dbReference type="InterPro" id="IPR055342">
    <property type="entry name" value="MreC_beta-barrel_core"/>
</dbReference>
<dbReference type="Gene3D" id="2.40.10.350">
    <property type="entry name" value="Rod shape-determining protein MreC, domain 2"/>
    <property type="match status" value="1"/>
</dbReference>
<dbReference type="Gene3D" id="2.40.10.340">
    <property type="entry name" value="Rod shape-determining protein MreC, domain 1"/>
    <property type="match status" value="1"/>
</dbReference>
<dbReference type="InterPro" id="IPR042175">
    <property type="entry name" value="Cell/Rod_MreC_2"/>
</dbReference>
<evidence type="ECO:0000256" key="4">
    <source>
        <dbReference type="ARBA" id="ARBA00032089"/>
    </source>
</evidence>
<dbReference type="PANTHER" id="PTHR34138">
    <property type="entry name" value="CELL SHAPE-DETERMINING PROTEIN MREC"/>
    <property type="match status" value="1"/>
</dbReference>
<feature type="domain" description="Rod shape-determining protein MreC beta-barrel core" evidence="5">
    <location>
        <begin position="144"/>
        <end position="281"/>
    </location>
</feature>
<dbReference type="InterPro" id="IPR042177">
    <property type="entry name" value="Cell/Rod_1"/>
</dbReference>
<evidence type="ECO:0000259" key="5">
    <source>
        <dbReference type="Pfam" id="PF04085"/>
    </source>
</evidence>
<proteinExistence type="inferred from homology"/>
<dbReference type="AlphaFoldDB" id="A0A2H0REB6"/>
<dbReference type="GO" id="GO:0008360">
    <property type="term" value="P:regulation of cell shape"/>
    <property type="evidence" value="ECO:0007669"/>
    <property type="project" value="UniProtKB-KW"/>
</dbReference>
<evidence type="ECO:0000256" key="2">
    <source>
        <dbReference type="ARBA" id="ARBA00013855"/>
    </source>
</evidence>
<gene>
    <name evidence="6" type="ORF">COV10_02760</name>
</gene>
<evidence type="ECO:0000256" key="1">
    <source>
        <dbReference type="ARBA" id="ARBA00009369"/>
    </source>
</evidence>
<protein>
    <recommendedName>
        <fullName evidence="2">Cell shape-determining protein MreC</fullName>
    </recommendedName>
    <alternativeName>
        <fullName evidence="4">Cell shape protein MreC</fullName>
    </alternativeName>
</protein>
<dbReference type="PANTHER" id="PTHR34138:SF1">
    <property type="entry name" value="CELL SHAPE-DETERMINING PROTEIN MREC"/>
    <property type="match status" value="1"/>
</dbReference>
<dbReference type="EMBL" id="PCYI01000019">
    <property type="protein sequence ID" value="PIR44780.1"/>
    <property type="molecule type" value="Genomic_DNA"/>
</dbReference>
<evidence type="ECO:0000256" key="3">
    <source>
        <dbReference type="ARBA" id="ARBA00022960"/>
    </source>
</evidence>
<accession>A0A2H0REB6</accession>
<evidence type="ECO:0000313" key="7">
    <source>
        <dbReference type="Proteomes" id="UP000228767"/>
    </source>
</evidence>
<organism evidence="6 7">
    <name type="scientific">Candidatus Vogelbacteria bacterium CG10_big_fil_rev_8_21_14_0_10_51_16</name>
    <dbReference type="NCBI Taxonomy" id="1975045"/>
    <lineage>
        <taxon>Bacteria</taxon>
        <taxon>Candidatus Vogeliibacteriota</taxon>
    </lineage>
</organism>
<dbReference type="Pfam" id="PF04085">
    <property type="entry name" value="MreC"/>
    <property type="match status" value="1"/>
</dbReference>
<sequence length="300" mass="31665">MTNFLLNKKRTHRSTLTIALVLGIMLLLSIPMLRTALGGVLITVADPIWRGGITVSRGAGIIGSFFRDRTILGEDLRVAREKAALVAEKEALVKALQADNTALRALLGRHETLESETAGGAQFSESDPIFSYLLRQPILALILSRPVLSAYDTLVVDRGSVDGVSLESAVFSRGGTILGVVDDVYAHHARVLLLSAPGRRTAVLLGAQHLAATAVGAGGGTFRVTVARGVNVVVGDTVQLLNDEPWVLGTVALVTSEDGSALDTIHVKSSVNFNEMKWVVVGKDLLPSPPTAPASPPINS</sequence>
<comment type="caution">
    <text evidence="6">The sequence shown here is derived from an EMBL/GenBank/DDBJ whole genome shotgun (WGS) entry which is preliminary data.</text>
</comment>
<evidence type="ECO:0000313" key="6">
    <source>
        <dbReference type="EMBL" id="PIR44780.1"/>
    </source>
</evidence>
<keyword evidence="3" id="KW-0133">Cell shape</keyword>
<dbReference type="InterPro" id="IPR007221">
    <property type="entry name" value="MreC"/>
</dbReference>
<name>A0A2H0REB6_9BACT</name>
<dbReference type="Proteomes" id="UP000228767">
    <property type="component" value="Unassembled WGS sequence"/>
</dbReference>